<gene>
    <name evidence="3" type="ORF">EUX98_g8811</name>
</gene>
<organism evidence="3 4">
    <name type="scientific">Antrodiella citrinella</name>
    <dbReference type="NCBI Taxonomy" id="2447956"/>
    <lineage>
        <taxon>Eukaryota</taxon>
        <taxon>Fungi</taxon>
        <taxon>Dikarya</taxon>
        <taxon>Basidiomycota</taxon>
        <taxon>Agaricomycotina</taxon>
        <taxon>Agaricomycetes</taxon>
        <taxon>Polyporales</taxon>
        <taxon>Steccherinaceae</taxon>
        <taxon>Antrodiella</taxon>
    </lineage>
</organism>
<name>A0A4S4M2J0_9APHY</name>
<feature type="domain" description="Casein kinase substrate phosphoprotein PP28" evidence="2">
    <location>
        <begin position="110"/>
        <end position="185"/>
    </location>
</feature>
<protein>
    <recommendedName>
        <fullName evidence="2">Casein kinase substrate phosphoprotein PP28 domain-containing protein</fullName>
    </recommendedName>
</protein>
<feature type="compositionally biased region" description="Basic and acidic residues" evidence="1">
    <location>
        <begin position="172"/>
        <end position="200"/>
    </location>
</feature>
<evidence type="ECO:0000256" key="1">
    <source>
        <dbReference type="SAM" id="MobiDB-lite"/>
    </source>
</evidence>
<feature type="compositionally biased region" description="Basic and acidic residues" evidence="1">
    <location>
        <begin position="70"/>
        <end position="81"/>
    </location>
</feature>
<feature type="compositionally biased region" description="Basic and acidic residues" evidence="1">
    <location>
        <begin position="89"/>
        <end position="106"/>
    </location>
</feature>
<dbReference type="PANTHER" id="PTHR22055">
    <property type="entry name" value="28 KDA HEAT- AND ACID-STABLE PHOSPHOPROTEIN PDGF-ASSOCIATED PROTEIN"/>
    <property type="match status" value="1"/>
</dbReference>
<dbReference type="InterPro" id="IPR039876">
    <property type="entry name" value="HAP28"/>
</dbReference>
<accession>A0A4S4M2J0</accession>
<dbReference type="AlphaFoldDB" id="A0A4S4M2J0"/>
<keyword evidence="4" id="KW-1185">Reference proteome</keyword>
<evidence type="ECO:0000259" key="2">
    <source>
        <dbReference type="Pfam" id="PF10252"/>
    </source>
</evidence>
<dbReference type="Pfam" id="PF10252">
    <property type="entry name" value="PP28"/>
    <property type="match status" value="1"/>
</dbReference>
<feature type="region of interest" description="Disordered" evidence="1">
    <location>
        <begin position="172"/>
        <end position="206"/>
    </location>
</feature>
<proteinExistence type="predicted"/>
<feature type="compositionally biased region" description="Basic residues" evidence="1">
    <location>
        <begin position="1"/>
        <end position="12"/>
    </location>
</feature>
<dbReference type="EMBL" id="SGPM01000549">
    <property type="protein sequence ID" value="THH19264.1"/>
    <property type="molecule type" value="Genomic_DNA"/>
</dbReference>
<comment type="caution">
    <text evidence="3">The sequence shown here is derived from an EMBL/GenBank/DDBJ whole genome shotgun (WGS) entry which is preliminary data.</text>
</comment>
<dbReference type="OrthoDB" id="21120at2759"/>
<feature type="compositionally biased region" description="Acidic residues" evidence="1">
    <location>
        <begin position="42"/>
        <end position="69"/>
    </location>
</feature>
<dbReference type="InterPro" id="IPR019380">
    <property type="entry name" value="Casein_kinase_sb_PP28"/>
</dbReference>
<evidence type="ECO:0000313" key="4">
    <source>
        <dbReference type="Proteomes" id="UP000308730"/>
    </source>
</evidence>
<feature type="region of interest" description="Disordered" evidence="1">
    <location>
        <begin position="1"/>
        <end position="143"/>
    </location>
</feature>
<feature type="compositionally biased region" description="Basic and acidic residues" evidence="1">
    <location>
        <begin position="32"/>
        <end position="41"/>
    </location>
</feature>
<evidence type="ECO:0000313" key="3">
    <source>
        <dbReference type="EMBL" id="THH19264.1"/>
    </source>
</evidence>
<sequence length="206" mass="23333">MARGNFKQKRGGGRSFSKNLVLDENGTAVSTDKPRRSRRDEEADEDEDSDDDIEEEEEDEEEEEEEEEDTTKAELTRAERKALKKSGKAKADTEEKGDGSDVDKDPLIANPNLAMGKKMNISDLNAPRELTRREREAKEAKDAKARYWKLHEEGKTDQAKADMARLQKIRAEREAAQARRKAEADAKTAEMDAKKKEQAARGKRPL</sequence>
<dbReference type="Proteomes" id="UP000308730">
    <property type="component" value="Unassembled WGS sequence"/>
</dbReference>
<reference evidence="3 4" key="1">
    <citation type="submission" date="2019-02" db="EMBL/GenBank/DDBJ databases">
        <title>Genome sequencing of the rare red list fungi Antrodiella citrinella (Flaviporus citrinellus).</title>
        <authorList>
            <person name="Buettner E."/>
            <person name="Kellner H."/>
        </authorList>
    </citation>
    <scope>NUCLEOTIDE SEQUENCE [LARGE SCALE GENOMIC DNA]</scope>
    <source>
        <strain evidence="3 4">DSM 108506</strain>
    </source>
</reference>
<feature type="compositionally biased region" description="Basic and acidic residues" evidence="1">
    <location>
        <begin position="129"/>
        <end position="143"/>
    </location>
</feature>